<dbReference type="EMBL" id="CP071872">
    <property type="protein sequence ID" value="UNM13754.1"/>
    <property type="molecule type" value="Genomic_DNA"/>
</dbReference>
<reference evidence="1 2" key="1">
    <citation type="submission" date="2021-03" db="EMBL/GenBank/DDBJ databases">
        <title>Complete genome of Streptomyces formicae strain 1H-GS9 (DSM 100524).</title>
        <authorList>
            <person name="Atanasov K.E."/>
            <person name="Altabella T."/>
            <person name="Ferrer A."/>
        </authorList>
    </citation>
    <scope>NUCLEOTIDE SEQUENCE [LARGE SCALE GENOMIC DNA]</scope>
    <source>
        <strain evidence="1 2">1H-GS9</strain>
    </source>
</reference>
<gene>
    <name evidence="1" type="ORF">J4032_21905</name>
</gene>
<protein>
    <recommendedName>
        <fullName evidence="3">Secreted protein</fullName>
    </recommendedName>
</protein>
<sequence>MVSMELWGQAVLALIGAGGAVGAARSARRTKRQEKRDDFTTITDRMEREITRQGGEIQGLKAESATQQDQIIGQGAAIAWLVTDRHSLVGYIRKSGLEPPAPRPIPIRARPFLDHIDV</sequence>
<proteinExistence type="predicted"/>
<organism evidence="1 2">
    <name type="scientific">Streptomyces formicae</name>
    <dbReference type="NCBI Taxonomy" id="1616117"/>
    <lineage>
        <taxon>Bacteria</taxon>
        <taxon>Bacillati</taxon>
        <taxon>Actinomycetota</taxon>
        <taxon>Actinomycetes</taxon>
        <taxon>Kitasatosporales</taxon>
        <taxon>Streptomycetaceae</taxon>
        <taxon>Streptomyces</taxon>
    </lineage>
</organism>
<dbReference type="Proteomes" id="UP000828924">
    <property type="component" value="Chromosome"/>
</dbReference>
<name>A0ABY3WM91_9ACTN</name>
<accession>A0ABY3WM91</accession>
<evidence type="ECO:0000313" key="2">
    <source>
        <dbReference type="Proteomes" id="UP000828924"/>
    </source>
</evidence>
<keyword evidence="2" id="KW-1185">Reference proteome</keyword>
<evidence type="ECO:0008006" key="3">
    <source>
        <dbReference type="Google" id="ProtNLM"/>
    </source>
</evidence>
<evidence type="ECO:0000313" key="1">
    <source>
        <dbReference type="EMBL" id="UNM13754.1"/>
    </source>
</evidence>
<dbReference type="RefSeq" id="WP_242332675.1">
    <property type="nucleotide sequence ID" value="NZ_CP071872.1"/>
</dbReference>